<dbReference type="RefSeq" id="WP_317471191.1">
    <property type="nucleotide sequence ID" value="NZ_JAWLKJ010000004.1"/>
</dbReference>
<evidence type="ECO:0000256" key="1">
    <source>
        <dbReference type="SAM" id="MobiDB-lite"/>
    </source>
</evidence>
<organism evidence="3 4">
    <name type="scientific">Dietzia maris</name>
    <dbReference type="NCBI Taxonomy" id="37915"/>
    <lineage>
        <taxon>Bacteria</taxon>
        <taxon>Bacillati</taxon>
        <taxon>Actinomycetota</taxon>
        <taxon>Actinomycetes</taxon>
        <taxon>Mycobacteriales</taxon>
        <taxon>Dietziaceae</taxon>
        <taxon>Dietzia</taxon>
    </lineage>
</organism>
<dbReference type="Proteomes" id="UP001185873">
    <property type="component" value="Unassembled WGS sequence"/>
</dbReference>
<feature type="compositionally biased region" description="Low complexity" evidence="1">
    <location>
        <begin position="45"/>
        <end position="67"/>
    </location>
</feature>
<comment type="caution">
    <text evidence="3">The sequence shown here is derived from an EMBL/GenBank/DDBJ whole genome shotgun (WGS) entry which is preliminary data.</text>
</comment>
<feature type="region of interest" description="Disordered" evidence="1">
    <location>
        <begin position="39"/>
        <end position="67"/>
    </location>
</feature>
<feature type="compositionally biased region" description="Low complexity" evidence="1">
    <location>
        <begin position="178"/>
        <end position="242"/>
    </location>
</feature>
<protein>
    <submittedName>
        <fullName evidence="3">Uncharacterized protein</fullName>
    </submittedName>
</protein>
<evidence type="ECO:0000313" key="3">
    <source>
        <dbReference type="EMBL" id="MDV6300728.1"/>
    </source>
</evidence>
<proteinExistence type="predicted"/>
<reference evidence="3" key="1">
    <citation type="submission" date="2023-10" db="EMBL/GenBank/DDBJ databases">
        <title>Development of a sustainable strategy for remediation of hydrocarbon-contaminated territories based on the waste exchange concept.</title>
        <authorList>
            <person name="Krivoruchko A."/>
        </authorList>
    </citation>
    <scope>NUCLEOTIDE SEQUENCE</scope>
    <source>
        <strain evidence="3">IEGM 1175</strain>
    </source>
</reference>
<keyword evidence="2" id="KW-0472">Membrane</keyword>
<dbReference type="AlphaFoldDB" id="A0AAE4R1T7"/>
<accession>A0AAE4R1T7</accession>
<gene>
    <name evidence="3" type="ORF">R3P82_16585</name>
</gene>
<keyword evidence="2" id="KW-1133">Transmembrane helix</keyword>
<dbReference type="EMBL" id="JAWLKJ010000004">
    <property type="protein sequence ID" value="MDV6300728.1"/>
    <property type="molecule type" value="Genomic_DNA"/>
</dbReference>
<evidence type="ECO:0000256" key="2">
    <source>
        <dbReference type="SAM" id="Phobius"/>
    </source>
</evidence>
<name>A0AAE4R1T7_9ACTN</name>
<evidence type="ECO:0000313" key="4">
    <source>
        <dbReference type="Proteomes" id="UP001185873"/>
    </source>
</evidence>
<sequence>MTGLPKFAASRTLIAAVAALAAVLVVAFGVVALVRPGGDRSEPVATDATTSSPATSPSSPRMSRLMPRSSAPEITGMLEVSGPECDAGVINSDLLYPNSGARIIDCGSGWAVMASAVSGDPYWVAYSDGRWRRVGDVSIYLGTCPDEAIALGAPAWMAQKHLGDCSSRGRSAPPALGAATVASTPTPRATTVSPATTSPTRTSTRTGSPSEESTSSPASTSRTTATTPASSTPTQVPTSTSPGNDAAADGG</sequence>
<keyword evidence="2" id="KW-0812">Transmembrane</keyword>
<feature type="region of interest" description="Disordered" evidence="1">
    <location>
        <begin position="163"/>
        <end position="251"/>
    </location>
</feature>
<feature type="transmembrane region" description="Helical" evidence="2">
    <location>
        <begin position="12"/>
        <end position="34"/>
    </location>
</feature>